<gene>
    <name evidence="2" type="ORF">SKAU_G00026640</name>
</gene>
<organism evidence="2 3">
    <name type="scientific">Synaphobranchus kaupii</name>
    <name type="common">Kaup's arrowtooth eel</name>
    <dbReference type="NCBI Taxonomy" id="118154"/>
    <lineage>
        <taxon>Eukaryota</taxon>
        <taxon>Metazoa</taxon>
        <taxon>Chordata</taxon>
        <taxon>Craniata</taxon>
        <taxon>Vertebrata</taxon>
        <taxon>Euteleostomi</taxon>
        <taxon>Actinopterygii</taxon>
        <taxon>Neopterygii</taxon>
        <taxon>Teleostei</taxon>
        <taxon>Anguilliformes</taxon>
        <taxon>Synaphobranchidae</taxon>
        <taxon>Synaphobranchus</taxon>
    </lineage>
</organism>
<evidence type="ECO:0000256" key="1">
    <source>
        <dbReference type="SAM" id="MobiDB-lite"/>
    </source>
</evidence>
<dbReference type="OrthoDB" id="8955819at2759"/>
<feature type="compositionally biased region" description="Basic and acidic residues" evidence="1">
    <location>
        <begin position="129"/>
        <end position="139"/>
    </location>
</feature>
<protein>
    <submittedName>
        <fullName evidence="2">Uncharacterized protein</fullName>
    </submittedName>
</protein>
<proteinExistence type="predicted"/>
<dbReference type="EMBL" id="JAINUF010000001">
    <property type="protein sequence ID" value="KAJ8381886.1"/>
    <property type="molecule type" value="Genomic_DNA"/>
</dbReference>
<sequence length="168" mass="18852">MVVQGTVTPGRTRRLLLKLPVGTLRHSSAERLKYRAKLSACGPLLQAEEVPGTLFCRPTKRNLLWNLTSTALRRWHIRNPRAFNLLTKPRCIPWTMYQRGRGGRQGKAGLEQLDSSGAISSSPPAQVSKRQDFLWRDGGDMDSGGQHFYSPRLQSHVDHPSSTEPPQL</sequence>
<keyword evidence="3" id="KW-1185">Reference proteome</keyword>
<dbReference type="Proteomes" id="UP001152622">
    <property type="component" value="Chromosome 1"/>
</dbReference>
<evidence type="ECO:0000313" key="3">
    <source>
        <dbReference type="Proteomes" id="UP001152622"/>
    </source>
</evidence>
<dbReference type="AlphaFoldDB" id="A0A9Q1GCU5"/>
<feature type="region of interest" description="Disordered" evidence="1">
    <location>
        <begin position="114"/>
        <end position="168"/>
    </location>
</feature>
<feature type="compositionally biased region" description="Polar residues" evidence="1">
    <location>
        <begin position="114"/>
        <end position="125"/>
    </location>
</feature>
<comment type="caution">
    <text evidence="2">The sequence shown here is derived from an EMBL/GenBank/DDBJ whole genome shotgun (WGS) entry which is preliminary data.</text>
</comment>
<evidence type="ECO:0000313" key="2">
    <source>
        <dbReference type="EMBL" id="KAJ8381886.1"/>
    </source>
</evidence>
<name>A0A9Q1GCU5_SYNKA</name>
<reference evidence="2" key="1">
    <citation type="journal article" date="2023" name="Science">
        <title>Genome structures resolve the early diversification of teleost fishes.</title>
        <authorList>
            <person name="Parey E."/>
            <person name="Louis A."/>
            <person name="Montfort J."/>
            <person name="Bouchez O."/>
            <person name="Roques C."/>
            <person name="Iampietro C."/>
            <person name="Lluch J."/>
            <person name="Castinel A."/>
            <person name="Donnadieu C."/>
            <person name="Desvignes T."/>
            <person name="Floi Bucao C."/>
            <person name="Jouanno E."/>
            <person name="Wen M."/>
            <person name="Mejri S."/>
            <person name="Dirks R."/>
            <person name="Jansen H."/>
            <person name="Henkel C."/>
            <person name="Chen W.J."/>
            <person name="Zahm M."/>
            <person name="Cabau C."/>
            <person name="Klopp C."/>
            <person name="Thompson A.W."/>
            <person name="Robinson-Rechavi M."/>
            <person name="Braasch I."/>
            <person name="Lecointre G."/>
            <person name="Bobe J."/>
            <person name="Postlethwait J.H."/>
            <person name="Berthelot C."/>
            <person name="Roest Crollius H."/>
            <person name="Guiguen Y."/>
        </authorList>
    </citation>
    <scope>NUCLEOTIDE SEQUENCE</scope>
    <source>
        <strain evidence="2">WJC10195</strain>
    </source>
</reference>
<accession>A0A9Q1GCU5</accession>